<protein>
    <submittedName>
        <fullName evidence="2">Uncharacterized protein</fullName>
    </submittedName>
</protein>
<organism evidence="2 3">
    <name type="scientific">Volvox africanus</name>
    <dbReference type="NCBI Taxonomy" id="51714"/>
    <lineage>
        <taxon>Eukaryota</taxon>
        <taxon>Viridiplantae</taxon>
        <taxon>Chlorophyta</taxon>
        <taxon>core chlorophytes</taxon>
        <taxon>Chlorophyceae</taxon>
        <taxon>CS clade</taxon>
        <taxon>Chlamydomonadales</taxon>
        <taxon>Volvocaceae</taxon>
        <taxon>Volvox</taxon>
    </lineage>
</organism>
<name>A0A8J4B528_9CHLO</name>
<reference evidence="2" key="1">
    <citation type="journal article" date="2021" name="Proc. Natl. Acad. Sci. U.S.A.">
        <title>Three genomes in the algal genus Volvox reveal the fate of a haploid sex-determining region after a transition to homothallism.</title>
        <authorList>
            <person name="Yamamoto K."/>
            <person name="Hamaji T."/>
            <person name="Kawai-Toyooka H."/>
            <person name="Matsuzaki R."/>
            <person name="Takahashi F."/>
            <person name="Nishimura Y."/>
            <person name="Kawachi M."/>
            <person name="Noguchi H."/>
            <person name="Minakuchi Y."/>
            <person name="Umen J.G."/>
            <person name="Toyoda A."/>
            <person name="Nozaki H."/>
        </authorList>
    </citation>
    <scope>NUCLEOTIDE SEQUENCE</scope>
    <source>
        <strain evidence="2">NIES-3780</strain>
    </source>
</reference>
<evidence type="ECO:0000313" key="3">
    <source>
        <dbReference type="Proteomes" id="UP000747399"/>
    </source>
</evidence>
<evidence type="ECO:0000313" key="2">
    <source>
        <dbReference type="EMBL" id="GIL53429.1"/>
    </source>
</evidence>
<sequence length="420" mass="44061">MKALHNAAIATQSSFTWSGLVKASVRLERARMRMDDNGCGRPWNDPHPFGIPLKPKSVTATESEGIPPKRHRREAPSGCGFCVMVRVLRRRAADSLRSIGLRTARTTAAYRHGALDLLPSRRQDPVCTSVAGAVVTPITAITTSVIAPTDGGHGGAAAMRPRFTLSDDVSPCPSIQDSPRTWAGIFTGHHGSWRMPNGFIALCDLTTISTTASWSNHQLDSYPAADSNRQAVAAAFAAGFGPGTEAHVDLRALSLAQPPTMTATDTTTAAATQTVAMTAAKSPGVTTGSSIGGSSCCSQVQETLPLRVRSADASFFWHALSSPTASMASSCLLSPTTSVVSTAAAAAATTAAVLKTPSLLPQSLSPPMSVPPQFSPPLSFPPQFDTRCKLDEWDEEGMPLLPYSLMYMGAAPEAMAQGPS</sequence>
<feature type="region of interest" description="Disordered" evidence="1">
    <location>
        <begin position="38"/>
        <end position="74"/>
    </location>
</feature>
<dbReference type="AlphaFoldDB" id="A0A8J4B528"/>
<dbReference type="Proteomes" id="UP000747399">
    <property type="component" value="Unassembled WGS sequence"/>
</dbReference>
<comment type="caution">
    <text evidence="2">The sequence shown here is derived from an EMBL/GenBank/DDBJ whole genome shotgun (WGS) entry which is preliminary data.</text>
</comment>
<accession>A0A8J4B528</accession>
<gene>
    <name evidence="2" type="ORF">Vafri_9032</name>
</gene>
<dbReference type="EMBL" id="BNCO01000015">
    <property type="protein sequence ID" value="GIL53429.1"/>
    <property type="molecule type" value="Genomic_DNA"/>
</dbReference>
<evidence type="ECO:0000256" key="1">
    <source>
        <dbReference type="SAM" id="MobiDB-lite"/>
    </source>
</evidence>
<keyword evidence="3" id="KW-1185">Reference proteome</keyword>
<proteinExistence type="predicted"/>